<dbReference type="CDD" id="cd07989">
    <property type="entry name" value="LPLAT_AGPAT-like"/>
    <property type="match status" value="1"/>
</dbReference>
<dbReference type="SUPFAM" id="SSF69593">
    <property type="entry name" value="Glycerol-3-phosphate (1)-acyltransferase"/>
    <property type="match status" value="1"/>
</dbReference>
<keyword evidence="2" id="KW-0808">Transferase</keyword>
<evidence type="ECO:0000256" key="2">
    <source>
        <dbReference type="ARBA" id="ARBA00022679"/>
    </source>
</evidence>
<gene>
    <name evidence="6" type="ORF">NUTIK01_24190</name>
</gene>
<keyword evidence="4" id="KW-0472">Membrane</keyword>
<dbReference type="SMART" id="SM00563">
    <property type="entry name" value="PlsC"/>
    <property type="match status" value="1"/>
</dbReference>
<evidence type="ECO:0000313" key="6">
    <source>
        <dbReference type="EMBL" id="GMM61642.1"/>
    </source>
</evidence>
<keyword evidence="4" id="KW-1133">Transmembrane helix</keyword>
<comment type="caution">
    <text evidence="6">The sequence shown here is derived from an EMBL/GenBank/DDBJ whole genome shotgun (WGS) entry which is preliminary data.</text>
</comment>
<dbReference type="InterPro" id="IPR002123">
    <property type="entry name" value="Plipid/glycerol_acylTrfase"/>
</dbReference>
<dbReference type="PANTHER" id="PTHR10434:SF11">
    <property type="entry name" value="1-ACYL-SN-GLYCEROL-3-PHOSPHATE ACYLTRANSFERASE"/>
    <property type="match status" value="1"/>
</dbReference>
<proteinExistence type="predicted"/>
<dbReference type="Proteomes" id="UP001187221">
    <property type="component" value="Unassembled WGS sequence"/>
</dbReference>
<accession>A0ABQ6P9Q2</accession>
<dbReference type="GO" id="GO:0016746">
    <property type="term" value="F:acyltransferase activity"/>
    <property type="evidence" value="ECO:0007669"/>
    <property type="project" value="UniProtKB-KW"/>
</dbReference>
<dbReference type="EMBL" id="BTFW01000001">
    <property type="protein sequence ID" value="GMM61642.1"/>
    <property type="molecule type" value="Genomic_DNA"/>
</dbReference>
<dbReference type="Pfam" id="PF01553">
    <property type="entry name" value="Acyltransferase"/>
    <property type="match status" value="1"/>
</dbReference>
<evidence type="ECO:0000259" key="5">
    <source>
        <dbReference type="SMART" id="SM00563"/>
    </source>
</evidence>
<feature type="transmembrane region" description="Helical" evidence="4">
    <location>
        <begin position="22"/>
        <end position="46"/>
    </location>
</feature>
<reference evidence="6 7" key="1">
    <citation type="submission" date="2023-06" db="EMBL/GenBank/DDBJ databases">
        <title>Draft genome sequence of Novosphingobium sp. strain IK01.</title>
        <authorList>
            <person name="Hatamoto M."/>
            <person name="Ikarashi T."/>
            <person name="Yamaguchi T."/>
        </authorList>
    </citation>
    <scope>NUCLEOTIDE SEQUENCE [LARGE SCALE GENOMIC DNA]</scope>
    <source>
        <strain evidence="6 7">IK01</strain>
    </source>
</reference>
<keyword evidence="3 6" id="KW-0012">Acyltransferase</keyword>
<keyword evidence="4" id="KW-0812">Transmembrane</keyword>
<evidence type="ECO:0000256" key="3">
    <source>
        <dbReference type="ARBA" id="ARBA00023315"/>
    </source>
</evidence>
<evidence type="ECO:0000256" key="4">
    <source>
        <dbReference type="SAM" id="Phobius"/>
    </source>
</evidence>
<sequence>MPPPATPIRDRPATPGEVLRSLVFYLLFYSYTVIMLLVLSVSLRLAPRSIFPMVRGWTSAHRWLVRHVLGIRVEVEGHPVEGPALYALRHESFFEAIDLPELLYRPSVFAKMELMRLPVWGKGGWVYGLIGVERDAGAKALRSMLSYARARLAEGRPLAIFPEGTRVPSGERYPLQSGFAGLYKLLALPVVPVSVHSGPLYHRTWKRRGTIRYVIGKPIPPGLPREEVEARVLDVIAPPATPA</sequence>
<keyword evidence="7" id="KW-1185">Reference proteome</keyword>
<evidence type="ECO:0000256" key="1">
    <source>
        <dbReference type="ARBA" id="ARBA00005189"/>
    </source>
</evidence>
<dbReference type="PANTHER" id="PTHR10434">
    <property type="entry name" value="1-ACYL-SN-GLYCEROL-3-PHOSPHATE ACYLTRANSFERASE"/>
    <property type="match status" value="1"/>
</dbReference>
<comment type="pathway">
    <text evidence="1">Lipid metabolism.</text>
</comment>
<protein>
    <submittedName>
        <fullName evidence="6">Lysophospholipid acyltransferase family protein</fullName>
    </submittedName>
</protein>
<name>A0ABQ6P9Q2_9SPHN</name>
<feature type="domain" description="Phospholipid/glycerol acyltransferase" evidence="5">
    <location>
        <begin position="84"/>
        <end position="198"/>
    </location>
</feature>
<organism evidence="6 7">
    <name type="scientific">Novosphingobium pituita</name>
    <dbReference type="NCBI Taxonomy" id="3056842"/>
    <lineage>
        <taxon>Bacteria</taxon>
        <taxon>Pseudomonadati</taxon>
        <taxon>Pseudomonadota</taxon>
        <taxon>Alphaproteobacteria</taxon>
        <taxon>Sphingomonadales</taxon>
        <taxon>Sphingomonadaceae</taxon>
        <taxon>Novosphingobium</taxon>
    </lineage>
</organism>
<evidence type="ECO:0000313" key="7">
    <source>
        <dbReference type="Proteomes" id="UP001187221"/>
    </source>
</evidence>